<dbReference type="Pfam" id="PF17919">
    <property type="entry name" value="RT_RNaseH_2"/>
    <property type="match status" value="1"/>
</dbReference>
<keyword evidence="4" id="KW-0808">Transferase</keyword>
<sequence>MTKLTQKKVAFEWGDKQVAAFQTLKNKFCSAPILALAQGAENFIVYCNASHKVLGAMLMQNKKVIAYASQQLKIHEKNYTTHDLELGAVVFALNIWRHYLKENVMADALSRKERIKPLRVRALVMTIGLNLPKQILEAQIEARKPENFKNEDVRGMVRKDIPKEKLKPRTDETLCLNGMSWLSCYADLKTVIMHESHKLKYSIHSGFDKMYQDMKKLYWWPNMKVDIAIYVRQCLTCAKYLRDISIEKLCDIHDRAYMRQVVLDNMLNSGTRELMSALHKVRASCNAIQEREVIKKDKTYAKLEKKCNEALYDLDKNPLVSNMHSKIKTLQGVVTKVVPGTAMKLVHSDEMGVLVVRLVKASIIHGRCVAFEEVAELKEPFVLEKMLGYRPSSKEEYDRAGDDMANASYPFLIELTADLYAFMEQLL</sequence>
<feature type="domain" description="Integrase zinc-binding" evidence="3">
    <location>
        <begin position="188"/>
        <end position="240"/>
    </location>
</feature>
<dbReference type="InterPro" id="IPR043128">
    <property type="entry name" value="Rev_trsase/Diguanyl_cyclase"/>
</dbReference>
<dbReference type="Pfam" id="PF17921">
    <property type="entry name" value="Integrase_H2C2"/>
    <property type="match status" value="1"/>
</dbReference>
<reference evidence="4" key="1">
    <citation type="journal article" date="2019" name="Sci. Rep.">
        <title>Draft genome of Tanacetum cinerariifolium, the natural source of mosquito coil.</title>
        <authorList>
            <person name="Yamashiro T."/>
            <person name="Shiraishi A."/>
            <person name="Satake H."/>
            <person name="Nakayama K."/>
        </authorList>
    </citation>
    <scope>NUCLEOTIDE SEQUENCE</scope>
</reference>
<keyword evidence="4" id="KW-0695">RNA-directed DNA polymerase</keyword>
<dbReference type="Gene3D" id="3.30.70.270">
    <property type="match status" value="1"/>
</dbReference>
<name>A0A6L2KCU1_TANCI</name>
<proteinExistence type="predicted"/>
<protein>
    <submittedName>
        <fullName evidence="4">Reverse transcriptase domain-containing protein</fullName>
    </submittedName>
</protein>
<gene>
    <name evidence="4" type="ORF">Tci_018717</name>
</gene>
<dbReference type="PANTHER" id="PTHR37984:SF5">
    <property type="entry name" value="PROTEIN NYNRIN-LIKE"/>
    <property type="match status" value="1"/>
</dbReference>
<feature type="domain" description="Reverse transcriptase/retrotransposon-derived protein RNase H-like" evidence="2">
    <location>
        <begin position="13"/>
        <end position="102"/>
    </location>
</feature>
<dbReference type="InterPro" id="IPR041588">
    <property type="entry name" value="Integrase_H2C2"/>
</dbReference>
<comment type="caution">
    <text evidence="4">The sequence shown here is derived from an EMBL/GenBank/DDBJ whole genome shotgun (WGS) entry which is preliminary data.</text>
</comment>
<evidence type="ECO:0000256" key="1">
    <source>
        <dbReference type="ARBA" id="ARBA00023268"/>
    </source>
</evidence>
<dbReference type="InterPro" id="IPR050951">
    <property type="entry name" value="Retrovirus_Pol_polyprotein"/>
</dbReference>
<dbReference type="PANTHER" id="PTHR37984">
    <property type="entry name" value="PROTEIN CBG26694"/>
    <property type="match status" value="1"/>
</dbReference>
<organism evidence="4">
    <name type="scientific">Tanacetum cinerariifolium</name>
    <name type="common">Dalmatian daisy</name>
    <name type="synonym">Chrysanthemum cinerariifolium</name>
    <dbReference type="NCBI Taxonomy" id="118510"/>
    <lineage>
        <taxon>Eukaryota</taxon>
        <taxon>Viridiplantae</taxon>
        <taxon>Streptophyta</taxon>
        <taxon>Embryophyta</taxon>
        <taxon>Tracheophyta</taxon>
        <taxon>Spermatophyta</taxon>
        <taxon>Magnoliopsida</taxon>
        <taxon>eudicotyledons</taxon>
        <taxon>Gunneridae</taxon>
        <taxon>Pentapetalae</taxon>
        <taxon>asterids</taxon>
        <taxon>campanulids</taxon>
        <taxon>Asterales</taxon>
        <taxon>Asteraceae</taxon>
        <taxon>Asteroideae</taxon>
        <taxon>Anthemideae</taxon>
        <taxon>Anthemidinae</taxon>
        <taxon>Tanacetum</taxon>
    </lineage>
</organism>
<dbReference type="SUPFAM" id="SSF56672">
    <property type="entry name" value="DNA/RNA polymerases"/>
    <property type="match status" value="1"/>
</dbReference>
<dbReference type="Gene3D" id="1.10.340.70">
    <property type="match status" value="1"/>
</dbReference>
<dbReference type="AlphaFoldDB" id="A0A6L2KCU1"/>
<dbReference type="EMBL" id="BKCJ010002169">
    <property type="protein sequence ID" value="GEU46739.1"/>
    <property type="molecule type" value="Genomic_DNA"/>
</dbReference>
<dbReference type="InterPro" id="IPR041577">
    <property type="entry name" value="RT_RNaseH_2"/>
</dbReference>
<dbReference type="GO" id="GO:0003964">
    <property type="term" value="F:RNA-directed DNA polymerase activity"/>
    <property type="evidence" value="ECO:0007669"/>
    <property type="project" value="UniProtKB-KW"/>
</dbReference>
<dbReference type="InterPro" id="IPR043502">
    <property type="entry name" value="DNA/RNA_pol_sf"/>
</dbReference>
<evidence type="ECO:0000259" key="2">
    <source>
        <dbReference type="Pfam" id="PF17919"/>
    </source>
</evidence>
<keyword evidence="1" id="KW-0511">Multifunctional enzyme</keyword>
<evidence type="ECO:0000259" key="3">
    <source>
        <dbReference type="Pfam" id="PF17921"/>
    </source>
</evidence>
<keyword evidence="4" id="KW-0548">Nucleotidyltransferase</keyword>
<accession>A0A6L2KCU1</accession>
<evidence type="ECO:0000313" key="4">
    <source>
        <dbReference type="EMBL" id="GEU46739.1"/>
    </source>
</evidence>